<dbReference type="InterPro" id="IPR001917">
    <property type="entry name" value="Aminotrans_II_pyridoxalP_BS"/>
</dbReference>
<dbReference type="Pfam" id="PF00155">
    <property type="entry name" value="Aminotran_1_2"/>
    <property type="match status" value="1"/>
</dbReference>
<name>A0A7V4WUA7_CALAY</name>
<comment type="cofactor">
    <cofactor evidence="1 4">
        <name>pyridoxal 5'-phosphate</name>
        <dbReference type="ChEBI" id="CHEBI:597326"/>
    </cofactor>
</comment>
<evidence type="ECO:0000256" key="1">
    <source>
        <dbReference type="ARBA" id="ARBA00001933"/>
    </source>
</evidence>
<dbReference type="InterPro" id="IPR050087">
    <property type="entry name" value="AON_synthase_class-II"/>
</dbReference>
<feature type="domain" description="Aminotransferase class I/classII large" evidence="5">
    <location>
        <begin position="42"/>
        <end position="383"/>
    </location>
</feature>
<dbReference type="Proteomes" id="UP000885779">
    <property type="component" value="Unassembled WGS sequence"/>
</dbReference>
<dbReference type="EMBL" id="DRQG01000024">
    <property type="protein sequence ID" value="HGY54633.1"/>
    <property type="molecule type" value="Genomic_DNA"/>
</dbReference>
<evidence type="ECO:0000256" key="2">
    <source>
        <dbReference type="ARBA" id="ARBA00022679"/>
    </source>
</evidence>
<evidence type="ECO:0000256" key="3">
    <source>
        <dbReference type="ARBA" id="ARBA00022898"/>
    </source>
</evidence>
<dbReference type="SUPFAM" id="SSF53383">
    <property type="entry name" value="PLP-dependent transferases"/>
    <property type="match status" value="1"/>
</dbReference>
<dbReference type="CDD" id="cd06454">
    <property type="entry name" value="KBL_like"/>
    <property type="match status" value="1"/>
</dbReference>
<keyword evidence="2" id="KW-0808">Transferase</keyword>
<dbReference type="PROSITE" id="PS00599">
    <property type="entry name" value="AA_TRANSFER_CLASS_2"/>
    <property type="match status" value="1"/>
</dbReference>
<evidence type="ECO:0000313" key="6">
    <source>
        <dbReference type="EMBL" id="HGY54633.1"/>
    </source>
</evidence>
<accession>A0A7V4WUA7</accession>
<organism evidence="6">
    <name type="scientific">Caldithrix abyssi</name>
    <dbReference type="NCBI Taxonomy" id="187145"/>
    <lineage>
        <taxon>Bacteria</taxon>
        <taxon>Pseudomonadati</taxon>
        <taxon>Calditrichota</taxon>
        <taxon>Calditrichia</taxon>
        <taxon>Calditrichales</taxon>
        <taxon>Calditrichaceae</taxon>
        <taxon>Caldithrix</taxon>
    </lineage>
</organism>
<gene>
    <name evidence="6" type="ORF">ENK44_02925</name>
</gene>
<keyword evidence="6" id="KW-0032">Aminotransferase</keyword>
<dbReference type="Gene3D" id="3.40.640.10">
    <property type="entry name" value="Type I PLP-dependent aspartate aminotransferase-like (Major domain)"/>
    <property type="match status" value="1"/>
</dbReference>
<dbReference type="InterPro" id="IPR015424">
    <property type="entry name" value="PyrdxlP-dep_Trfase"/>
</dbReference>
<dbReference type="InterPro" id="IPR015421">
    <property type="entry name" value="PyrdxlP-dep_Trfase_major"/>
</dbReference>
<dbReference type="PANTHER" id="PTHR13693:SF3">
    <property type="entry name" value="LD36009P"/>
    <property type="match status" value="1"/>
</dbReference>
<evidence type="ECO:0000259" key="5">
    <source>
        <dbReference type="Pfam" id="PF00155"/>
    </source>
</evidence>
<proteinExistence type="inferred from homology"/>
<sequence length="395" mass="43627">MDIFDKCFNFTRARETREAGIYPYFTPLSGNDGPRVRIDGREIIMIGSNNYLGLTHDPRVVEAAIEATKRYGTSCSGSRFLNGTLDLHVELEKRIAQFMQREAALVFSTGYMTNLGALSTLAGSNDIIIMDKADHASIYAGTIAALRATIKRYNHNDMDSLESLLRSLPEDKGKIIVSDGVFSMEGDIVKLDRLVELAQKYRARIYIDEAHGVGVLGKNGRGSCELLGLEDKVDLIMSTFSKSLASLGGFIAGPEAVIDYIKHKASPLIFSAAPTPAATAAATKSLEIIQEEPERITRLQYIADYMLKEFKALGFDTGVSNGTPIIPLYVRNDERTFIFWHRLFDEGIYANAVISPAVPSDEALIRTSFMSTHTDDDLNRVLDIMHKVAKEVGII</sequence>
<dbReference type="InterPro" id="IPR004839">
    <property type="entry name" value="Aminotransferase_I/II_large"/>
</dbReference>
<dbReference type="PANTHER" id="PTHR13693">
    <property type="entry name" value="CLASS II AMINOTRANSFERASE/8-AMINO-7-OXONONANOATE SYNTHASE"/>
    <property type="match status" value="1"/>
</dbReference>
<reference evidence="6" key="1">
    <citation type="journal article" date="2020" name="mSystems">
        <title>Genome- and Community-Level Interaction Insights into Carbon Utilization and Element Cycling Functions of Hydrothermarchaeota in Hydrothermal Sediment.</title>
        <authorList>
            <person name="Zhou Z."/>
            <person name="Liu Y."/>
            <person name="Xu W."/>
            <person name="Pan J."/>
            <person name="Luo Z.H."/>
            <person name="Li M."/>
        </authorList>
    </citation>
    <scope>NUCLEOTIDE SEQUENCE [LARGE SCALE GENOMIC DNA]</scope>
    <source>
        <strain evidence="6">HyVt-577</strain>
    </source>
</reference>
<evidence type="ECO:0000256" key="4">
    <source>
        <dbReference type="RuleBase" id="RU003693"/>
    </source>
</evidence>
<comment type="similarity">
    <text evidence="4">Belongs to the class-II pyridoxal-phosphate-dependent aminotransferase family.</text>
</comment>
<protein>
    <submittedName>
        <fullName evidence="6">Aminotransferase class I/II-fold pyridoxal phosphate-dependent enzyme</fullName>
    </submittedName>
</protein>
<keyword evidence="3 4" id="KW-0663">Pyridoxal phosphate</keyword>
<dbReference type="InterPro" id="IPR015422">
    <property type="entry name" value="PyrdxlP-dep_Trfase_small"/>
</dbReference>
<dbReference type="AlphaFoldDB" id="A0A7V4WUA7"/>
<dbReference type="GO" id="GO:0008483">
    <property type="term" value="F:transaminase activity"/>
    <property type="evidence" value="ECO:0007669"/>
    <property type="project" value="UniProtKB-KW"/>
</dbReference>
<comment type="caution">
    <text evidence="6">The sequence shown here is derived from an EMBL/GenBank/DDBJ whole genome shotgun (WGS) entry which is preliminary data.</text>
</comment>
<dbReference type="GO" id="GO:0030170">
    <property type="term" value="F:pyridoxal phosphate binding"/>
    <property type="evidence" value="ECO:0007669"/>
    <property type="project" value="InterPro"/>
</dbReference>
<dbReference type="Gene3D" id="3.90.1150.10">
    <property type="entry name" value="Aspartate Aminotransferase, domain 1"/>
    <property type="match status" value="1"/>
</dbReference>